<dbReference type="Proteomes" id="UP000319801">
    <property type="component" value="Unassembled WGS sequence"/>
</dbReference>
<gene>
    <name evidence="1" type="ORF">Baya_12969</name>
</gene>
<reference evidence="1 2" key="1">
    <citation type="journal article" date="2019" name="Genome Biol. Evol.">
        <title>Whole-Genome Sequencing of the Giant Devil Catfish, Bagarius yarrelli.</title>
        <authorList>
            <person name="Jiang W."/>
            <person name="Lv Y."/>
            <person name="Cheng L."/>
            <person name="Yang K."/>
            <person name="Chao B."/>
            <person name="Wang X."/>
            <person name="Li Y."/>
            <person name="Pan X."/>
            <person name="You X."/>
            <person name="Zhang Y."/>
            <person name="Yang J."/>
            <person name="Li J."/>
            <person name="Zhang X."/>
            <person name="Liu S."/>
            <person name="Sun C."/>
            <person name="Yang J."/>
            <person name="Shi Q."/>
        </authorList>
    </citation>
    <scope>NUCLEOTIDE SEQUENCE [LARGE SCALE GENOMIC DNA]</scope>
    <source>
        <strain evidence="1">JWS20170419001</strain>
        <tissue evidence="1">Muscle</tissue>
    </source>
</reference>
<dbReference type="EMBL" id="VCAZ01000122">
    <property type="protein sequence ID" value="TSV02049.1"/>
    <property type="molecule type" value="Genomic_DNA"/>
</dbReference>
<proteinExistence type="predicted"/>
<protein>
    <submittedName>
        <fullName evidence="1">Uncharacterized protein</fullName>
    </submittedName>
</protein>
<comment type="caution">
    <text evidence="1">The sequence shown here is derived from an EMBL/GenBank/DDBJ whole genome shotgun (WGS) entry which is preliminary data.</text>
</comment>
<evidence type="ECO:0000313" key="2">
    <source>
        <dbReference type="Proteomes" id="UP000319801"/>
    </source>
</evidence>
<sequence>MLPDEEAPAFLKLCAERPVNTDLGKYSCCGEPGALPQNTSSREKNAVFTACHQSHDPHLQTSDKTAWTLDISAGAAAASRRVYLLNEPSLNCRQVSVTT</sequence>
<name>A0A556V4W3_BAGYA</name>
<organism evidence="1 2">
    <name type="scientific">Bagarius yarrelli</name>
    <name type="common">Goonch</name>
    <name type="synonym">Bagrus yarrelli</name>
    <dbReference type="NCBI Taxonomy" id="175774"/>
    <lineage>
        <taxon>Eukaryota</taxon>
        <taxon>Metazoa</taxon>
        <taxon>Chordata</taxon>
        <taxon>Craniata</taxon>
        <taxon>Vertebrata</taxon>
        <taxon>Euteleostomi</taxon>
        <taxon>Actinopterygii</taxon>
        <taxon>Neopterygii</taxon>
        <taxon>Teleostei</taxon>
        <taxon>Ostariophysi</taxon>
        <taxon>Siluriformes</taxon>
        <taxon>Sisoridae</taxon>
        <taxon>Sisorinae</taxon>
        <taxon>Bagarius</taxon>
    </lineage>
</organism>
<evidence type="ECO:0000313" key="1">
    <source>
        <dbReference type="EMBL" id="TSV02049.1"/>
    </source>
</evidence>
<keyword evidence="2" id="KW-1185">Reference proteome</keyword>
<dbReference type="AlphaFoldDB" id="A0A556V4W3"/>
<accession>A0A556V4W3</accession>